<protein>
    <submittedName>
        <fullName evidence="1">Uncharacterized protein</fullName>
    </submittedName>
</protein>
<evidence type="ECO:0000313" key="1">
    <source>
        <dbReference type="EMBL" id="EGM53289.1"/>
    </source>
</evidence>
<sequence>MPSPAATNIDFSTSTESEWIVGIVYENRLLFLLKNIAQFVQIISCNLPVMEITHKNALLTSGPVKKAHLKIRDGVFVPGVSF</sequence>
<organism evidence="1 2">
    <name type="scientific">Ligilactobacillus ruminis SPM0211</name>
    <dbReference type="NCBI Taxonomy" id="1040964"/>
    <lineage>
        <taxon>Bacteria</taxon>
        <taxon>Bacillati</taxon>
        <taxon>Bacillota</taxon>
        <taxon>Bacilli</taxon>
        <taxon>Lactobacillales</taxon>
        <taxon>Lactobacillaceae</taxon>
        <taxon>Ligilactobacillus</taxon>
    </lineage>
</organism>
<gene>
    <name evidence="1" type="ORF">LRU_00425</name>
</gene>
<dbReference type="Proteomes" id="UP000002971">
    <property type="component" value="Unassembled WGS sequence"/>
</dbReference>
<comment type="caution">
    <text evidence="1">The sequence shown here is derived from an EMBL/GenBank/DDBJ whole genome shotgun (WGS) entry which is preliminary data.</text>
</comment>
<name>F7QYD8_9LACO</name>
<dbReference type="RefSeq" id="WP_003694126.1">
    <property type="nucleotide sequence ID" value="NZ_AFOJ01000002.1"/>
</dbReference>
<evidence type="ECO:0000313" key="2">
    <source>
        <dbReference type="Proteomes" id="UP000002971"/>
    </source>
</evidence>
<reference evidence="1 2" key="1">
    <citation type="journal article" date="2011" name="J. Bacteriol.">
        <title>Genome Sequence of Lactobacillus ruminis SPM0211, Isolated from a Fecal Sample from a Healthy Korean.</title>
        <authorList>
            <person name="Lee S."/>
            <person name="Cho Y.J."/>
            <person name="Lee A.H."/>
            <person name="Chun J."/>
            <person name="Ha N.J."/>
            <person name="Ko G."/>
        </authorList>
    </citation>
    <scope>NUCLEOTIDE SEQUENCE [LARGE SCALE GENOMIC DNA]</scope>
    <source>
        <strain evidence="1 2">SPM0211</strain>
    </source>
</reference>
<accession>F7QYD8</accession>
<dbReference type="EMBL" id="AFOJ01000002">
    <property type="protein sequence ID" value="EGM53289.1"/>
    <property type="molecule type" value="Genomic_DNA"/>
</dbReference>
<proteinExistence type="predicted"/>
<dbReference type="AlphaFoldDB" id="F7QYD8"/>